<dbReference type="OrthoDB" id="5554229at2759"/>
<organism evidence="1 2">
    <name type="scientific">Cucumis melo var. makuwa</name>
    <name type="common">Oriental melon</name>
    <dbReference type="NCBI Taxonomy" id="1194695"/>
    <lineage>
        <taxon>Eukaryota</taxon>
        <taxon>Viridiplantae</taxon>
        <taxon>Streptophyta</taxon>
        <taxon>Embryophyta</taxon>
        <taxon>Tracheophyta</taxon>
        <taxon>Spermatophyta</taxon>
        <taxon>Magnoliopsida</taxon>
        <taxon>eudicotyledons</taxon>
        <taxon>Gunneridae</taxon>
        <taxon>Pentapetalae</taxon>
        <taxon>rosids</taxon>
        <taxon>fabids</taxon>
        <taxon>Cucurbitales</taxon>
        <taxon>Cucurbitaceae</taxon>
        <taxon>Benincaseae</taxon>
        <taxon>Cucumis</taxon>
    </lineage>
</organism>
<dbReference type="InterPro" id="IPR050951">
    <property type="entry name" value="Retrovirus_Pol_polyprotein"/>
</dbReference>
<protein>
    <submittedName>
        <fullName evidence="1">Retroelement pol polyprotein</fullName>
    </submittedName>
</protein>
<dbReference type="GO" id="GO:0003676">
    <property type="term" value="F:nucleic acid binding"/>
    <property type="evidence" value="ECO:0007669"/>
    <property type="project" value="InterPro"/>
</dbReference>
<dbReference type="Proteomes" id="UP000321393">
    <property type="component" value="Unassembled WGS sequence"/>
</dbReference>
<dbReference type="PANTHER" id="PTHR37984">
    <property type="entry name" value="PROTEIN CBG26694"/>
    <property type="match status" value="1"/>
</dbReference>
<dbReference type="STRING" id="1194695.A0A5A7UV74"/>
<sequence length="202" mass="23069">MPKGAISSSDAHQKLLITTVYIPLVATRTTIIFVQNHTLLKRGARLNRSSAYHPQSDGQTEVVNQIVEAYLHCFCGERPKERTLRLQLVEYGYNTTYQISIGITPFQAIYGHLPPPLLYYGESTTVNTTLDQQSRERDDALQVLKEHLQVAQDQMKKFPDKKRREVEFQLAATIHPIFHVSQLKQALGQHHEVQSMLPYPTC</sequence>
<name>A0A5A7UV74_CUCMM</name>
<dbReference type="PANTHER" id="PTHR37984:SF5">
    <property type="entry name" value="PROTEIN NYNRIN-LIKE"/>
    <property type="match status" value="1"/>
</dbReference>
<dbReference type="InterPro" id="IPR036397">
    <property type="entry name" value="RNaseH_sf"/>
</dbReference>
<dbReference type="Gene3D" id="3.30.420.10">
    <property type="entry name" value="Ribonuclease H-like superfamily/Ribonuclease H"/>
    <property type="match status" value="1"/>
</dbReference>
<accession>A0A5A7UV74</accession>
<proteinExistence type="predicted"/>
<dbReference type="EMBL" id="SSTE01005892">
    <property type="protein sequence ID" value="KAA0059833.1"/>
    <property type="molecule type" value="Genomic_DNA"/>
</dbReference>
<evidence type="ECO:0000313" key="2">
    <source>
        <dbReference type="Proteomes" id="UP000321393"/>
    </source>
</evidence>
<evidence type="ECO:0000313" key="1">
    <source>
        <dbReference type="EMBL" id="KAA0059833.1"/>
    </source>
</evidence>
<comment type="caution">
    <text evidence="1">The sequence shown here is derived from an EMBL/GenBank/DDBJ whole genome shotgun (WGS) entry which is preliminary data.</text>
</comment>
<gene>
    <name evidence="1" type="ORF">E6C27_scaffold108G001150</name>
</gene>
<dbReference type="SUPFAM" id="SSF53098">
    <property type="entry name" value="Ribonuclease H-like"/>
    <property type="match status" value="1"/>
</dbReference>
<reference evidence="1 2" key="1">
    <citation type="submission" date="2019-08" db="EMBL/GenBank/DDBJ databases">
        <title>Draft genome sequences of two oriental melons (Cucumis melo L. var makuwa).</title>
        <authorList>
            <person name="Kwon S.-Y."/>
        </authorList>
    </citation>
    <scope>NUCLEOTIDE SEQUENCE [LARGE SCALE GENOMIC DNA]</scope>
    <source>
        <strain evidence="2">cv. SW 3</strain>
        <tissue evidence="1">Leaf</tissue>
    </source>
</reference>
<dbReference type="InterPro" id="IPR012337">
    <property type="entry name" value="RNaseH-like_sf"/>
</dbReference>
<dbReference type="AlphaFoldDB" id="A0A5A7UV74"/>